<dbReference type="PANTHER" id="PTHR19353">
    <property type="entry name" value="FATTY ACID DESATURASE 2"/>
    <property type="match status" value="1"/>
</dbReference>
<feature type="transmembrane region" description="Helical" evidence="3">
    <location>
        <begin position="120"/>
        <end position="140"/>
    </location>
</feature>
<evidence type="ECO:0000256" key="3">
    <source>
        <dbReference type="SAM" id="Phobius"/>
    </source>
</evidence>
<feature type="transmembrane region" description="Helical" evidence="3">
    <location>
        <begin position="253"/>
        <end position="275"/>
    </location>
</feature>
<dbReference type="OrthoDB" id="10260134at2759"/>
<dbReference type="Proteomes" id="UP000247498">
    <property type="component" value="Unassembled WGS sequence"/>
</dbReference>
<feature type="region of interest" description="Disordered" evidence="2">
    <location>
        <begin position="24"/>
        <end position="58"/>
    </location>
</feature>
<evidence type="ECO:0000313" key="5">
    <source>
        <dbReference type="EMBL" id="GBF95283.1"/>
    </source>
</evidence>
<feature type="compositionally biased region" description="Low complexity" evidence="2">
    <location>
        <begin position="44"/>
        <end position="57"/>
    </location>
</feature>
<name>A0A2V0PBK9_9CHLO</name>
<dbReference type="GO" id="GO:0008610">
    <property type="term" value="P:lipid biosynthetic process"/>
    <property type="evidence" value="ECO:0007669"/>
    <property type="project" value="UniProtKB-ARBA"/>
</dbReference>
<accession>A0A2V0PBK9</accession>
<evidence type="ECO:0000313" key="6">
    <source>
        <dbReference type="Proteomes" id="UP000247498"/>
    </source>
</evidence>
<reference evidence="5 6" key="1">
    <citation type="journal article" date="2018" name="Sci. Rep.">
        <title>Raphidocelis subcapitata (=Pseudokirchneriella subcapitata) provides an insight into genome evolution and environmental adaptations in the Sphaeropleales.</title>
        <authorList>
            <person name="Suzuki S."/>
            <person name="Yamaguchi H."/>
            <person name="Nakajima N."/>
            <person name="Kawachi M."/>
        </authorList>
    </citation>
    <scope>NUCLEOTIDE SEQUENCE [LARGE SCALE GENOMIC DNA]</scope>
    <source>
        <strain evidence="5 6">NIES-35</strain>
    </source>
</reference>
<dbReference type="InterPro" id="IPR012171">
    <property type="entry name" value="Fatty_acid_desaturase"/>
</dbReference>
<gene>
    <name evidence="5" type="ORF">Rsub_08314</name>
</gene>
<feature type="transmembrane region" description="Helical" evidence="3">
    <location>
        <begin position="222"/>
        <end position="241"/>
    </location>
</feature>
<organism evidence="5 6">
    <name type="scientific">Raphidocelis subcapitata</name>
    <dbReference type="NCBI Taxonomy" id="307507"/>
    <lineage>
        <taxon>Eukaryota</taxon>
        <taxon>Viridiplantae</taxon>
        <taxon>Chlorophyta</taxon>
        <taxon>core chlorophytes</taxon>
        <taxon>Chlorophyceae</taxon>
        <taxon>CS clade</taxon>
        <taxon>Sphaeropleales</taxon>
        <taxon>Selenastraceae</taxon>
        <taxon>Raphidocelis</taxon>
    </lineage>
</organism>
<protein>
    <recommendedName>
        <fullName evidence="4">Fatty acid desaturase domain-containing protein</fullName>
    </recommendedName>
</protein>
<keyword evidence="3" id="KW-1133">Transmembrane helix</keyword>
<proteinExistence type="predicted"/>
<dbReference type="EMBL" id="BDRX01000062">
    <property type="protein sequence ID" value="GBF95283.1"/>
    <property type="molecule type" value="Genomic_DNA"/>
</dbReference>
<feature type="domain" description="Fatty acid desaturase" evidence="4">
    <location>
        <begin position="122"/>
        <end position="366"/>
    </location>
</feature>
<dbReference type="Pfam" id="PF00487">
    <property type="entry name" value="FA_desaturase"/>
    <property type="match status" value="1"/>
</dbReference>
<dbReference type="GO" id="GO:0016717">
    <property type="term" value="F:oxidoreductase activity, acting on paired donors, with oxidation of a pair of donors resulting in the reduction of molecular oxygen to two molecules of water"/>
    <property type="evidence" value="ECO:0007669"/>
    <property type="project" value="TreeGrafter"/>
</dbReference>
<keyword evidence="6" id="KW-1185">Reference proteome</keyword>
<dbReference type="PANTHER" id="PTHR19353:SF19">
    <property type="entry name" value="DELTA(5) FATTY ACID DESATURASE C-RELATED"/>
    <property type="match status" value="1"/>
</dbReference>
<dbReference type="InParanoid" id="A0A2V0PBK9"/>
<feature type="transmembrane region" description="Helical" evidence="3">
    <location>
        <begin position="281"/>
        <end position="301"/>
    </location>
</feature>
<keyword evidence="3" id="KW-0812">Transmembrane</keyword>
<keyword evidence="3" id="KW-0472">Membrane</keyword>
<sequence length="415" mass="46057">MPGMAEDLRSRHPVVAEVTADLPGPLARRCDDEGARAGKRRKPAAAAAPAPAAADAGAGDGDDYAAVLRAARAHISSFAQPDDRLATWTVFSTWAAWIGFLIAGLCVLRPEVLSQPWGIPLAALWTLLRIGSLVRAFVVFHDLAHHALFTKKRPNVACGVFVGVLVGSDYFDYRASHNIHHIESGLEDLKDAQSTVIWNAKEWAAWPRGIAKAAARMLWDPLFLYTVGGPIFLLLCNTCWMPLRRDKSGVYKVLYPLARVAAIPALFAAISYVASSTKLQIVMEVFCMLTATAYAMFLFHIQHVFEGTYRMPRGKHSRTEAAARGSSQLRIPRWWRWATLGVEHHAIHHINHRVPCYKLQECYETAPPGLWEAIGMPLLGAREACHGMLLTVWDADQHCYVAFPEWRWLANLLAP</sequence>
<dbReference type="InterPro" id="IPR005804">
    <property type="entry name" value="FA_desaturase_dom"/>
</dbReference>
<keyword evidence="1" id="KW-0560">Oxidoreductase</keyword>
<dbReference type="GO" id="GO:0016020">
    <property type="term" value="C:membrane"/>
    <property type="evidence" value="ECO:0007669"/>
    <property type="project" value="TreeGrafter"/>
</dbReference>
<evidence type="ECO:0000256" key="1">
    <source>
        <dbReference type="ARBA" id="ARBA00023002"/>
    </source>
</evidence>
<evidence type="ECO:0000256" key="2">
    <source>
        <dbReference type="SAM" id="MobiDB-lite"/>
    </source>
</evidence>
<feature type="transmembrane region" description="Helical" evidence="3">
    <location>
        <begin position="85"/>
        <end position="108"/>
    </location>
</feature>
<dbReference type="AlphaFoldDB" id="A0A2V0PBK9"/>
<comment type="caution">
    <text evidence="5">The sequence shown here is derived from an EMBL/GenBank/DDBJ whole genome shotgun (WGS) entry which is preliminary data.</text>
</comment>
<evidence type="ECO:0000259" key="4">
    <source>
        <dbReference type="Pfam" id="PF00487"/>
    </source>
</evidence>